<accession>A0A4R6DB06</accession>
<reference evidence="1 2" key="1">
    <citation type="submission" date="2019-03" db="EMBL/GenBank/DDBJ databases">
        <title>Genomic analyses of the natural microbiome of Caenorhabditis elegans.</title>
        <authorList>
            <person name="Samuel B."/>
        </authorList>
    </citation>
    <scope>NUCLEOTIDE SEQUENCE [LARGE SCALE GENOMIC DNA]</scope>
    <source>
        <strain evidence="1 2">JUb65</strain>
    </source>
</reference>
<comment type="caution">
    <text evidence="1">The sequence shown here is derived from an EMBL/GenBank/DDBJ whole genome shotgun (WGS) entry which is preliminary data.</text>
</comment>
<protein>
    <recommendedName>
        <fullName evidence="3">GNAT family N-acetyltransferase</fullName>
    </recommendedName>
</protein>
<evidence type="ECO:0008006" key="3">
    <source>
        <dbReference type="Google" id="ProtNLM"/>
    </source>
</evidence>
<evidence type="ECO:0000313" key="1">
    <source>
        <dbReference type="EMBL" id="TDN41450.1"/>
    </source>
</evidence>
<name>A0A4R6DB06_9MICO</name>
<gene>
    <name evidence="1" type="ORF">EDF64_12025</name>
</gene>
<sequence length="79" mass="9006">MGTNVRVIEDRDASDWAALKCGHRTFHKQPKDSAAVGRTCQWLRRGQHGVVGLVADEQGTPIAPVTLRWFAPRRRERWV</sequence>
<dbReference type="Proteomes" id="UP000295764">
    <property type="component" value="Unassembled WGS sequence"/>
</dbReference>
<evidence type="ECO:0000313" key="2">
    <source>
        <dbReference type="Proteomes" id="UP000295764"/>
    </source>
</evidence>
<organism evidence="1 2">
    <name type="scientific">Curtobacterium flaccumfaciens</name>
    <dbReference type="NCBI Taxonomy" id="2035"/>
    <lineage>
        <taxon>Bacteria</taxon>
        <taxon>Bacillati</taxon>
        <taxon>Actinomycetota</taxon>
        <taxon>Actinomycetes</taxon>
        <taxon>Micrococcales</taxon>
        <taxon>Microbacteriaceae</taxon>
        <taxon>Curtobacterium</taxon>
    </lineage>
</organism>
<dbReference type="EMBL" id="SNVW01000020">
    <property type="protein sequence ID" value="TDN41450.1"/>
    <property type="molecule type" value="Genomic_DNA"/>
</dbReference>
<dbReference type="AlphaFoldDB" id="A0A4R6DB06"/>
<proteinExistence type="predicted"/>